<proteinExistence type="predicted"/>
<evidence type="ECO:0008006" key="2">
    <source>
        <dbReference type="Google" id="ProtNLM"/>
    </source>
</evidence>
<dbReference type="Pfam" id="PF02810">
    <property type="entry name" value="SEC-C"/>
    <property type="match status" value="1"/>
</dbReference>
<name>A0A6N3DIV0_CLOSY</name>
<gene>
    <name evidence="1" type="ORF">CSLFYP84_01793</name>
</gene>
<reference evidence="1" key="1">
    <citation type="submission" date="2019-11" db="EMBL/GenBank/DDBJ databases">
        <authorList>
            <person name="Feng L."/>
        </authorList>
    </citation>
    <scope>NUCLEOTIDE SEQUENCE</scope>
    <source>
        <strain evidence="1">CsymbiosumLFYP84</strain>
    </source>
</reference>
<protein>
    <recommendedName>
        <fullName evidence="2">SEC-C domain-containing protein</fullName>
    </recommendedName>
</protein>
<dbReference type="AlphaFoldDB" id="A0A6N3DIV0"/>
<dbReference type="SUPFAM" id="SSF103642">
    <property type="entry name" value="Sec-C motif"/>
    <property type="match status" value="1"/>
</dbReference>
<accession>A0A6N3DIV0</accession>
<dbReference type="Gene3D" id="3.10.450.50">
    <property type="match status" value="1"/>
</dbReference>
<dbReference type="EMBL" id="CACRUA010000022">
    <property type="protein sequence ID" value="VYU28830.1"/>
    <property type="molecule type" value="Genomic_DNA"/>
</dbReference>
<sequence length="295" mass="34042">MLLATYQPKEARSEHQNHQYDCFCDRLSGEYPVFCFPARTADEFRFRSLLAAPCKPECLIFFDTDDYVRFDAVTWNNILTLPRDTDFYGKFSAMFDDVDERFSEYVVPQSRLKEKIEVIDIRQLIEEDTFGCKTQDGEVIDGGARIVEYSQNLARQAVHNSLSSGGWESEYNGNDLTAILYQTMFGCYLGGFIWNVVNEKVNSVVDFIPFICDKDSKTSRDEWDRFNELRKKLFDTAMGGTHEDYLMMCEALNHAVGLNREGWLSKFKRNDPCPCGSGKKLKKCHGLKPVELFPF</sequence>
<dbReference type="InterPro" id="IPR004027">
    <property type="entry name" value="SEC_C_motif"/>
</dbReference>
<evidence type="ECO:0000313" key="1">
    <source>
        <dbReference type="EMBL" id="VYU28830.1"/>
    </source>
</evidence>
<organism evidence="1">
    <name type="scientific">Clostridium symbiosum</name>
    <name type="common">Bacteroides symbiosus</name>
    <dbReference type="NCBI Taxonomy" id="1512"/>
    <lineage>
        <taxon>Bacteria</taxon>
        <taxon>Bacillati</taxon>
        <taxon>Bacillota</taxon>
        <taxon>Clostridia</taxon>
        <taxon>Lachnospirales</taxon>
        <taxon>Lachnospiraceae</taxon>
        <taxon>Otoolea</taxon>
    </lineage>
</organism>